<dbReference type="Pfam" id="PF07690">
    <property type="entry name" value="MFS_1"/>
    <property type="match status" value="1"/>
</dbReference>
<sequence>MAAQPAAPTAAARSPAYAKSILKVLFISLLFDLLSFTLILPLFPRLLDFYKAQPNNVVLESIFNTLNAFKASFHRPISSRFDVVLLGGALGSLFSFLQAVSSPIIGSLSDRYGRRTALLYSMIGNILSVLLWVAATDFPTFLASRVVGGLSEGNVQLAIAIATDVSTAETRGATLALVGVAFSIAFTFGPMMGAYLASKTLALTISEKNPFVTAALFSLGLLVVETAFLYWKLPETRPLRDAAEKEEEKKKKMTVAEEKTTAEKARSDAAGITLLNATHLLFLLIFSGMEFSLPFMTFDLFNYTSTDSGKLLGFIGLLASVLQGSFVRRAKPALVVKTGLTSAAISFFLLSRVNSQRELYVAAAFLAVTSACVVTGLTALVSLKIGEQERGRVLGGFRSAGQIGRATGPLLFCTLYWWAGRETAYVVGGTGMVGVATLVWRGLGK</sequence>
<evidence type="ECO:0000256" key="6">
    <source>
        <dbReference type="SAM" id="Phobius"/>
    </source>
</evidence>
<feature type="transmembrane region" description="Helical" evidence="6">
    <location>
        <begin position="359"/>
        <end position="383"/>
    </location>
</feature>
<organism evidence="8 9">
    <name type="scientific">Morchella conica CCBAS932</name>
    <dbReference type="NCBI Taxonomy" id="1392247"/>
    <lineage>
        <taxon>Eukaryota</taxon>
        <taxon>Fungi</taxon>
        <taxon>Dikarya</taxon>
        <taxon>Ascomycota</taxon>
        <taxon>Pezizomycotina</taxon>
        <taxon>Pezizomycetes</taxon>
        <taxon>Pezizales</taxon>
        <taxon>Morchellaceae</taxon>
        <taxon>Morchella</taxon>
    </lineage>
</organism>
<keyword evidence="4 6" id="KW-1133">Transmembrane helix</keyword>
<keyword evidence="5 6" id="KW-0472">Membrane</keyword>
<evidence type="ECO:0000256" key="5">
    <source>
        <dbReference type="ARBA" id="ARBA00023136"/>
    </source>
</evidence>
<feature type="transmembrane region" description="Helical" evidence="6">
    <location>
        <begin position="269"/>
        <end position="289"/>
    </location>
</feature>
<dbReference type="GO" id="GO:0022857">
    <property type="term" value="F:transmembrane transporter activity"/>
    <property type="evidence" value="ECO:0007669"/>
    <property type="project" value="InterPro"/>
</dbReference>
<accession>A0A3N4L1J7</accession>
<dbReference type="InParanoid" id="A0A3N4L1J7"/>
<proteinExistence type="predicted"/>
<dbReference type="STRING" id="1392247.A0A3N4L1J7"/>
<keyword evidence="2" id="KW-0813">Transport</keyword>
<feature type="transmembrane region" description="Helical" evidence="6">
    <location>
        <begin position="83"/>
        <end position="105"/>
    </location>
</feature>
<dbReference type="AlphaFoldDB" id="A0A3N4L1J7"/>
<dbReference type="SUPFAM" id="SSF103473">
    <property type="entry name" value="MFS general substrate transporter"/>
    <property type="match status" value="1"/>
</dbReference>
<keyword evidence="9" id="KW-1185">Reference proteome</keyword>
<feature type="domain" description="Major facilitator superfamily (MFS) profile" evidence="7">
    <location>
        <begin position="21"/>
        <end position="445"/>
    </location>
</feature>
<feature type="transmembrane region" description="Helical" evidence="6">
    <location>
        <begin position="141"/>
        <end position="163"/>
    </location>
</feature>
<dbReference type="InterPro" id="IPR011701">
    <property type="entry name" value="MFS"/>
</dbReference>
<evidence type="ECO:0000256" key="4">
    <source>
        <dbReference type="ARBA" id="ARBA00022989"/>
    </source>
</evidence>
<feature type="transmembrane region" description="Helical" evidence="6">
    <location>
        <begin position="425"/>
        <end position="443"/>
    </location>
</feature>
<evidence type="ECO:0000256" key="2">
    <source>
        <dbReference type="ARBA" id="ARBA00022448"/>
    </source>
</evidence>
<reference evidence="8 9" key="1">
    <citation type="journal article" date="2018" name="Nat. Ecol. Evol.">
        <title>Pezizomycetes genomes reveal the molecular basis of ectomycorrhizal truffle lifestyle.</title>
        <authorList>
            <person name="Murat C."/>
            <person name="Payen T."/>
            <person name="Noel B."/>
            <person name="Kuo A."/>
            <person name="Morin E."/>
            <person name="Chen J."/>
            <person name="Kohler A."/>
            <person name="Krizsan K."/>
            <person name="Balestrini R."/>
            <person name="Da Silva C."/>
            <person name="Montanini B."/>
            <person name="Hainaut M."/>
            <person name="Levati E."/>
            <person name="Barry K.W."/>
            <person name="Belfiori B."/>
            <person name="Cichocki N."/>
            <person name="Clum A."/>
            <person name="Dockter R.B."/>
            <person name="Fauchery L."/>
            <person name="Guy J."/>
            <person name="Iotti M."/>
            <person name="Le Tacon F."/>
            <person name="Lindquist E.A."/>
            <person name="Lipzen A."/>
            <person name="Malagnac F."/>
            <person name="Mello A."/>
            <person name="Molinier V."/>
            <person name="Miyauchi S."/>
            <person name="Poulain J."/>
            <person name="Riccioni C."/>
            <person name="Rubini A."/>
            <person name="Sitrit Y."/>
            <person name="Splivallo R."/>
            <person name="Traeger S."/>
            <person name="Wang M."/>
            <person name="Zifcakova L."/>
            <person name="Wipf D."/>
            <person name="Zambonelli A."/>
            <person name="Paolocci F."/>
            <person name="Nowrousian M."/>
            <person name="Ottonello S."/>
            <person name="Baldrian P."/>
            <person name="Spatafora J.W."/>
            <person name="Henrissat B."/>
            <person name="Nagy L.G."/>
            <person name="Aury J.M."/>
            <person name="Wincker P."/>
            <person name="Grigoriev I.V."/>
            <person name="Bonfante P."/>
            <person name="Martin F.M."/>
        </authorList>
    </citation>
    <scope>NUCLEOTIDE SEQUENCE [LARGE SCALE GENOMIC DNA]</scope>
    <source>
        <strain evidence="8 9">CCBAS932</strain>
    </source>
</reference>
<comment type="subcellular location">
    <subcellularLocation>
        <location evidence="1">Membrane</location>
        <topology evidence="1">Multi-pass membrane protein</topology>
    </subcellularLocation>
</comment>
<evidence type="ECO:0000256" key="3">
    <source>
        <dbReference type="ARBA" id="ARBA00022692"/>
    </source>
</evidence>
<evidence type="ECO:0000259" key="7">
    <source>
        <dbReference type="PROSITE" id="PS50850"/>
    </source>
</evidence>
<protein>
    <submittedName>
        <fullName evidence="8">MFS general substrate transporter</fullName>
    </submittedName>
</protein>
<dbReference type="EMBL" id="ML119112">
    <property type="protein sequence ID" value="RPB15549.1"/>
    <property type="molecule type" value="Genomic_DNA"/>
</dbReference>
<dbReference type="PANTHER" id="PTHR23504">
    <property type="entry name" value="MAJOR FACILITATOR SUPERFAMILY DOMAIN-CONTAINING PROTEIN 10"/>
    <property type="match status" value="1"/>
</dbReference>
<evidence type="ECO:0000313" key="9">
    <source>
        <dbReference type="Proteomes" id="UP000277580"/>
    </source>
</evidence>
<feature type="transmembrane region" description="Helical" evidence="6">
    <location>
        <begin position="403"/>
        <end position="419"/>
    </location>
</feature>
<dbReference type="Gene3D" id="1.20.1250.20">
    <property type="entry name" value="MFS general substrate transporter like domains"/>
    <property type="match status" value="1"/>
</dbReference>
<dbReference type="PROSITE" id="PS50850">
    <property type="entry name" value="MFS"/>
    <property type="match status" value="1"/>
</dbReference>
<keyword evidence="3 6" id="KW-0812">Transmembrane</keyword>
<evidence type="ECO:0000313" key="8">
    <source>
        <dbReference type="EMBL" id="RPB15549.1"/>
    </source>
</evidence>
<evidence type="ECO:0000256" key="1">
    <source>
        <dbReference type="ARBA" id="ARBA00004141"/>
    </source>
</evidence>
<dbReference type="InterPro" id="IPR020846">
    <property type="entry name" value="MFS_dom"/>
</dbReference>
<dbReference type="InterPro" id="IPR036259">
    <property type="entry name" value="MFS_trans_sf"/>
</dbReference>
<feature type="transmembrane region" description="Helical" evidence="6">
    <location>
        <begin position="21"/>
        <end position="43"/>
    </location>
</feature>
<feature type="transmembrane region" description="Helical" evidence="6">
    <location>
        <begin position="334"/>
        <end position="353"/>
    </location>
</feature>
<dbReference type="Proteomes" id="UP000277580">
    <property type="component" value="Unassembled WGS sequence"/>
</dbReference>
<feature type="transmembrane region" description="Helical" evidence="6">
    <location>
        <begin position="175"/>
        <end position="198"/>
    </location>
</feature>
<name>A0A3N4L1J7_9PEZI</name>
<feature type="transmembrane region" description="Helical" evidence="6">
    <location>
        <begin position="309"/>
        <end position="327"/>
    </location>
</feature>
<feature type="transmembrane region" description="Helical" evidence="6">
    <location>
        <begin position="210"/>
        <end position="231"/>
    </location>
</feature>
<dbReference type="GO" id="GO:0016020">
    <property type="term" value="C:membrane"/>
    <property type="evidence" value="ECO:0007669"/>
    <property type="project" value="UniProtKB-SubCell"/>
</dbReference>
<dbReference type="OrthoDB" id="196650at2759"/>
<dbReference type="PANTHER" id="PTHR23504:SF31">
    <property type="entry name" value="MAJOR FACILITATOR SUPERFAMILY DOMAIN-CONTAINING PROTEIN 10"/>
    <property type="match status" value="1"/>
</dbReference>
<dbReference type="FunFam" id="1.20.1250.20:FF:000223">
    <property type="entry name" value="Major facilitator superfamily domain-containing protein"/>
    <property type="match status" value="1"/>
</dbReference>
<feature type="transmembrane region" description="Helical" evidence="6">
    <location>
        <begin position="117"/>
        <end position="135"/>
    </location>
</feature>
<gene>
    <name evidence="8" type="ORF">P167DRAFT_532939</name>
</gene>